<feature type="domain" description="Endonuclease GajA/Old nuclease/RecF-like AAA" evidence="2">
    <location>
        <begin position="3"/>
        <end position="93"/>
    </location>
</feature>
<dbReference type="InterPro" id="IPR041685">
    <property type="entry name" value="AAA_GajA/Old/RecF-like"/>
</dbReference>
<evidence type="ECO:0000313" key="4">
    <source>
        <dbReference type="Proteomes" id="UP000033774"/>
    </source>
</evidence>
<dbReference type="EMBL" id="LAJY01000864">
    <property type="protein sequence ID" value="KJV07031.1"/>
    <property type="molecule type" value="Genomic_DNA"/>
</dbReference>
<organism evidence="3 4">
    <name type="scientific">Elstera litoralis</name>
    <dbReference type="NCBI Taxonomy" id="552518"/>
    <lineage>
        <taxon>Bacteria</taxon>
        <taxon>Pseudomonadati</taxon>
        <taxon>Pseudomonadota</taxon>
        <taxon>Alphaproteobacteria</taxon>
        <taxon>Rhodospirillales</taxon>
        <taxon>Rhodospirillaceae</taxon>
        <taxon>Elstera</taxon>
    </lineage>
</organism>
<name>A0A0F3IJZ6_9PROT</name>
<accession>A0A0F3IJZ6</accession>
<dbReference type="AlphaFoldDB" id="A0A0F3IJZ6"/>
<keyword evidence="1" id="KW-0472">Membrane</keyword>
<gene>
    <name evidence="3" type="ORF">VZ95_20345</name>
</gene>
<dbReference type="SUPFAM" id="SSF52540">
    <property type="entry name" value="P-loop containing nucleoside triphosphate hydrolases"/>
    <property type="match status" value="1"/>
</dbReference>
<comment type="caution">
    <text evidence="3">The sequence shown here is derived from an EMBL/GenBank/DDBJ whole genome shotgun (WGS) entry which is preliminary data.</text>
</comment>
<keyword evidence="4" id="KW-1185">Reference proteome</keyword>
<evidence type="ECO:0000313" key="3">
    <source>
        <dbReference type="EMBL" id="KJV07031.1"/>
    </source>
</evidence>
<evidence type="ECO:0000256" key="1">
    <source>
        <dbReference type="SAM" id="Phobius"/>
    </source>
</evidence>
<dbReference type="Gene3D" id="3.40.50.300">
    <property type="entry name" value="P-loop containing nucleotide triphosphate hydrolases"/>
    <property type="match status" value="1"/>
</dbReference>
<dbReference type="PANTHER" id="PTHR43581">
    <property type="entry name" value="ATP/GTP PHOSPHATASE"/>
    <property type="match status" value="1"/>
</dbReference>
<keyword evidence="1" id="KW-0812">Transmembrane</keyword>
<dbReference type="Proteomes" id="UP000033774">
    <property type="component" value="Unassembled WGS sequence"/>
</dbReference>
<protein>
    <recommendedName>
        <fullName evidence="2">Endonuclease GajA/Old nuclease/RecF-like AAA domain-containing protein</fullName>
    </recommendedName>
</protein>
<feature type="transmembrane region" description="Helical" evidence="1">
    <location>
        <begin position="6"/>
        <end position="27"/>
    </location>
</feature>
<sequence length="212" mass="23898">MGEVPVTLASAGIIKILSLAYMIVNFWQEHKFAAKIQGIEHSKALLLLIDEIETHLHPKWQRKILAAVLEVAKAITEDEGFQVQVICTTHSPIVLTGMEPHFDPKIDQIFNLKLPPAANGDTARVKLDPIDFEKHGSVGEWLIEVFGEGDIPKENAEALEKRAALFEQKKPTQAEIDEVDRLMRAHFAPDHPERTHWVWLAKQKGLTPRGQQ</sequence>
<dbReference type="PATRIC" id="fig|552518.3.peg.4586"/>
<evidence type="ECO:0000259" key="2">
    <source>
        <dbReference type="Pfam" id="PF13175"/>
    </source>
</evidence>
<keyword evidence="1" id="KW-1133">Transmembrane helix</keyword>
<reference evidence="3 4" key="1">
    <citation type="submission" date="2015-03" db="EMBL/GenBank/DDBJ databases">
        <title>Draft genome sequence of Elstera litoralis.</title>
        <authorList>
            <person name="Rahalkar M.C."/>
            <person name="Dhakephalkar P.K."/>
            <person name="Pore S.D."/>
            <person name="Arora P."/>
            <person name="Kapse N.G."/>
            <person name="Pandit P.S."/>
        </authorList>
    </citation>
    <scope>NUCLEOTIDE SEQUENCE [LARGE SCALE GENOMIC DNA]</scope>
    <source>
        <strain evidence="3 4">Dia-1</strain>
    </source>
</reference>
<dbReference type="Pfam" id="PF13175">
    <property type="entry name" value="AAA_15"/>
    <property type="match status" value="1"/>
</dbReference>
<proteinExistence type="predicted"/>
<dbReference type="InterPro" id="IPR051396">
    <property type="entry name" value="Bact_Antivir_Def_Nuclease"/>
</dbReference>
<dbReference type="InterPro" id="IPR027417">
    <property type="entry name" value="P-loop_NTPase"/>
</dbReference>
<dbReference type="PANTHER" id="PTHR43581:SF2">
    <property type="entry name" value="EXCINUCLEASE ATPASE SUBUNIT"/>
    <property type="match status" value="1"/>
</dbReference>